<evidence type="ECO:0000313" key="1">
    <source>
        <dbReference type="EMBL" id="KAB2593459.1"/>
    </source>
</evidence>
<reference evidence="1 2" key="1">
    <citation type="submission" date="2019-09" db="EMBL/GenBank/DDBJ databases">
        <authorList>
            <person name="Liu P."/>
        </authorList>
    </citation>
    <scope>NUCLEOTIDE SEQUENCE [LARGE SCALE GENOMIC DNA]</scope>
    <source>
        <strain evidence="1 2">TRM68085</strain>
    </source>
</reference>
<name>A0A5N5ER51_9ACTN</name>
<proteinExistence type="predicted"/>
<dbReference type="EMBL" id="VYUA01000003">
    <property type="protein sequence ID" value="KAB2593459.1"/>
    <property type="molecule type" value="Genomic_DNA"/>
</dbReference>
<dbReference type="SUPFAM" id="SSF53474">
    <property type="entry name" value="alpha/beta-Hydrolases"/>
    <property type="match status" value="1"/>
</dbReference>
<protein>
    <submittedName>
        <fullName evidence="1">Alpha/beta hydrolase</fullName>
    </submittedName>
</protein>
<dbReference type="RefSeq" id="WP_151509049.1">
    <property type="nucleotide sequence ID" value="NZ_VYUA01000003.1"/>
</dbReference>
<gene>
    <name evidence="1" type="ORF">F5983_03950</name>
</gene>
<organism evidence="1 2">
    <name type="scientific">Streptomyces arboris</name>
    <dbReference type="NCBI Taxonomy" id="2600619"/>
    <lineage>
        <taxon>Bacteria</taxon>
        <taxon>Bacillati</taxon>
        <taxon>Actinomycetota</taxon>
        <taxon>Actinomycetes</taxon>
        <taxon>Kitasatosporales</taxon>
        <taxon>Streptomycetaceae</taxon>
        <taxon>Streptomyces</taxon>
    </lineage>
</organism>
<dbReference type="Gene3D" id="3.40.50.1820">
    <property type="entry name" value="alpha/beta hydrolase"/>
    <property type="match status" value="1"/>
</dbReference>
<evidence type="ECO:0000313" key="2">
    <source>
        <dbReference type="Proteomes" id="UP000326907"/>
    </source>
</evidence>
<dbReference type="Proteomes" id="UP000326907">
    <property type="component" value="Unassembled WGS sequence"/>
</dbReference>
<dbReference type="InterPro" id="IPR029058">
    <property type="entry name" value="AB_hydrolase_fold"/>
</dbReference>
<keyword evidence="2" id="KW-1185">Reference proteome</keyword>
<dbReference type="AlphaFoldDB" id="A0A5N5ER51"/>
<accession>A0A5N5ER51</accession>
<comment type="caution">
    <text evidence="1">The sequence shown here is derived from an EMBL/GenBank/DDBJ whole genome shotgun (WGS) entry which is preliminary data.</text>
</comment>
<sequence>MRDSSASASSASLAVPTRFDGDPDRVALVVPGVGYSPARPLLHFASGVLRRHGWTVQELWWQVPDDFRQFTEDERIAWVEWQVGRAVNAEGGACRLIVGKSLGSLASGTAADRGIAAAWLTPLLTFGHVARSLRRAEAPTLLIGGSTDTWWDADLAASLHHDVLEVPSADHGLELPDDPVGSVEVLRQVVSRLDRFVGSFGRVEEGGGRRGMSHGK</sequence>
<keyword evidence="1" id="KW-0378">Hydrolase</keyword>
<dbReference type="GO" id="GO:0016787">
    <property type="term" value="F:hydrolase activity"/>
    <property type="evidence" value="ECO:0007669"/>
    <property type="project" value="UniProtKB-KW"/>
</dbReference>